<evidence type="ECO:0000256" key="3">
    <source>
        <dbReference type="ARBA" id="ARBA00022729"/>
    </source>
</evidence>
<evidence type="ECO:0000259" key="9">
    <source>
        <dbReference type="Pfam" id="PF23763"/>
    </source>
</evidence>
<dbReference type="InterPro" id="IPR057275">
    <property type="entry name" value="Beta-barrel_GLAA-B_I"/>
</dbReference>
<keyword evidence="3 7" id="KW-0732">Signal</keyword>
<dbReference type="InterPro" id="IPR006626">
    <property type="entry name" value="PbH1"/>
</dbReference>
<evidence type="ECO:0000256" key="6">
    <source>
        <dbReference type="ARBA" id="ARBA00023295"/>
    </source>
</evidence>
<evidence type="ECO:0000256" key="7">
    <source>
        <dbReference type="SAM" id="SignalP"/>
    </source>
</evidence>
<dbReference type="Pfam" id="PF23764">
    <property type="entry name" value="Beta-barrel_GLAA-B_II"/>
    <property type="match status" value="1"/>
</dbReference>
<comment type="catalytic activity">
    <reaction evidence="2">
        <text>Hydrolysis of terminal, non-reducing branched (1-&gt;3)-alpha-D-galactosidic residues, producing free D-galactose.</text>
        <dbReference type="EC" id="3.2.1.n1"/>
    </reaction>
</comment>
<dbReference type="InterPro" id="IPR056441">
    <property type="entry name" value="Beta-barrel_GLAA-B_II"/>
</dbReference>
<evidence type="ECO:0000256" key="1">
    <source>
        <dbReference type="ARBA" id="ARBA00001255"/>
    </source>
</evidence>
<dbReference type="EMBL" id="NMPZ01000007">
    <property type="protein sequence ID" value="OXL44405.1"/>
    <property type="molecule type" value="Genomic_DNA"/>
</dbReference>
<organism evidence="11 12">
    <name type="scientific">Segatella copri</name>
    <dbReference type="NCBI Taxonomy" id="165179"/>
    <lineage>
        <taxon>Bacteria</taxon>
        <taxon>Pseudomonadati</taxon>
        <taxon>Bacteroidota</taxon>
        <taxon>Bacteroidia</taxon>
        <taxon>Bacteroidales</taxon>
        <taxon>Prevotellaceae</taxon>
        <taxon>Segatella</taxon>
    </lineage>
</organism>
<gene>
    <name evidence="11" type="ORF">CFT61_05660</name>
</gene>
<dbReference type="InterPro" id="IPR039448">
    <property type="entry name" value="Beta_helix"/>
</dbReference>
<feature type="chain" id="PRO_5041681682" evidence="7">
    <location>
        <begin position="25"/>
        <end position="554"/>
    </location>
</feature>
<dbReference type="SUPFAM" id="SSF51126">
    <property type="entry name" value="Pectin lyase-like"/>
    <property type="match status" value="1"/>
</dbReference>
<dbReference type="SMART" id="SM00710">
    <property type="entry name" value="PbH1"/>
    <property type="match status" value="6"/>
</dbReference>
<dbReference type="Pfam" id="PF13229">
    <property type="entry name" value="Beta_helix"/>
    <property type="match status" value="1"/>
</dbReference>
<reference evidence="11 12" key="1">
    <citation type="submission" date="2017-07" db="EMBL/GenBank/DDBJ databases">
        <title>Draft genome sequence of Prevotella copri isolated from the gut of healthy adult Indian.</title>
        <authorList>
            <person name="Das B."/>
            <person name="Bag S."/>
            <person name="Ghosh T.S."/>
        </authorList>
    </citation>
    <scope>NUCLEOTIDE SEQUENCE [LARGE SCALE GENOMIC DNA]</scope>
    <source>
        <strain evidence="11 12">Indica</strain>
    </source>
</reference>
<keyword evidence="4" id="KW-0677">Repeat</keyword>
<dbReference type="RefSeq" id="WP_089543494.1">
    <property type="nucleotide sequence ID" value="NZ_NMPZ01000007.1"/>
</dbReference>
<dbReference type="GO" id="GO:0004557">
    <property type="term" value="F:alpha-galactosidase activity"/>
    <property type="evidence" value="ECO:0007669"/>
    <property type="project" value="UniProtKB-EC"/>
</dbReference>
<evidence type="ECO:0000256" key="4">
    <source>
        <dbReference type="ARBA" id="ARBA00022737"/>
    </source>
</evidence>
<keyword evidence="5" id="KW-0378">Hydrolase</keyword>
<accession>A0AA91TK71</accession>
<dbReference type="AlphaFoldDB" id="A0AA91TK71"/>
<feature type="domain" description="GLAA-B beta-barrel" evidence="10">
    <location>
        <begin position="344"/>
        <end position="405"/>
    </location>
</feature>
<dbReference type="Proteomes" id="UP000215155">
    <property type="component" value="Unassembled WGS sequence"/>
</dbReference>
<evidence type="ECO:0000259" key="8">
    <source>
        <dbReference type="Pfam" id="PF13229"/>
    </source>
</evidence>
<feature type="domain" description="Right handed beta helix" evidence="8">
    <location>
        <begin position="422"/>
        <end position="540"/>
    </location>
</feature>
<keyword evidence="6" id="KW-0326">Glycosidase</keyword>
<evidence type="ECO:0000259" key="10">
    <source>
        <dbReference type="Pfam" id="PF23764"/>
    </source>
</evidence>
<dbReference type="Gene3D" id="2.160.20.10">
    <property type="entry name" value="Single-stranded right-handed beta-helix, Pectin lyase-like"/>
    <property type="match status" value="1"/>
</dbReference>
<name>A0AA91TK71_9BACT</name>
<comment type="catalytic activity">
    <reaction evidence="1">
        <text>Hydrolysis of terminal, non-reducing alpha-D-galactose residues in alpha-D-galactosides, including galactose oligosaccharides, galactomannans and galactolipids.</text>
        <dbReference type="EC" id="3.2.1.22"/>
    </reaction>
</comment>
<feature type="domain" description="GLAA-B beta-barrel" evidence="9">
    <location>
        <begin position="147"/>
        <end position="235"/>
    </location>
</feature>
<evidence type="ECO:0000313" key="12">
    <source>
        <dbReference type="Proteomes" id="UP000215155"/>
    </source>
</evidence>
<sequence>MKNTIKERLIVLSLLLLSFISVSAAEKVISVSQNGNAANAIRSALEKAAAMKGSPVTLKLELGVWNITREESTVRKYYISNTTSEVECADPSKHIALLLRGLRNVTIDGNGSTLMLDGEMSAFVIDNCQNITLRNLNIDNAHPTQTEMTVEADGKDYMICRTHPTSQYRIKDGKVEWYGRGWAFSRGIAQWYDPIKDITWRDWSPTDNVVEAREMEPGKLYIKYNKKPTVPVGTVFQMRDAIRREACGLIWESKNVRLDNVRIYYLSNFGVVGQVSENISIHRCWFAPEEGSGRTNAGFADFIQISGCRGLVDITDTKFAGAHDDPINVHGTHLQIVRATSANKLLLRYMHHQTYGFQSFHSGDDIEIVNPETLLAEGAFKVKSAKMVSPREIEITLTKPVPANLLKNGTRVVENITWTPRVHIARCHFSRIPTRGILITTRQPSVIEDNYFYGMQMSAILVADDARSWFESGPVHNLIIRNNTFNRCASSTIWINPENRKKAGAVHRNITIENNVFTLRSQDDKPLVYDSVDNLKVKNNIVISPNGETTKLSY</sequence>
<comment type="caution">
    <text evidence="11">The sequence shown here is derived from an EMBL/GenBank/DDBJ whole genome shotgun (WGS) entry which is preliminary data.</text>
</comment>
<dbReference type="InterPro" id="IPR012334">
    <property type="entry name" value="Pectin_lyas_fold"/>
</dbReference>
<evidence type="ECO:0000256" key="5">
    <source>
        <dbReference type="ARBA" id="ARBA00022801"/>
    </source>
</evidence>
<feature type="signal peptide" evidence="7">
    <location>
        <begin position="1"/>
        <end position="24"/>
    </location>
</feature>
<evidence type="ECO:0000313" key="11">
    <source>
        <dbReference type="EMBL" id="OXL44405.1"/>
    </source>
</evidence>
<protein>
    <submittedName>
        <fullName evidence="11">Alpha-1,3-galactosidase</fullName>
    </submittedName>
</protein>
<evidence type="ECO:0000256" key="2">
    <source>
        <dbReference type="ARBA" id="ARBA00001271"/>
    </source>
</evidence>
<dbReference type="Pfam" id="PF23763">
    <property type="entry name" value="Beta-barrel_GLAA-B_I"/>
    <property type="match status" value="1"/>
</dbReference>
<proteinExistence type="predicted"/>
<dbReference type="InterPro" id="IPR011050">
    <property type="entry name" value="Pectin_lyase_fold/virulence"/>
</dbReference>